<dbReference type="InterPro" id="IPR018201">
    <property type="entry name" value="Ketoacyl_synth_AS"/>
</dbReference>
<dbReference type="PANTHER" id="PTHR43775">
    <property type="entry name" value="FATTY ACID SYNTHASE"/>
    <property type="match status" value="1"/>
</dbReference>
<dbReference type="InterPro" id="IPR014031">
    <property type="entry name" value="Ketoacyl_synth_C"/>
</dbReference>
<dbReference type="SUPFAM" id="SSF53901">
    <property type="entry name" value="Thiolase-like"/>
    <property type="match status" value="1"/>
</dbReference>
<dbReference type="CDD" id="cd00833">
    <property type="entry name" value="PKS"/>
    <property type="match status" value="1"/>
</dbReference>
<keyword evidence="6" id="KW-1185">Reference proteome</keyword>
<evidence type="ECO:0000256" key="1">
    <source>
        <dbReference type="ARBA" id="ARBA00022450"/>
    </source>
</evidence>
<reference evidence="5 6" key="1">
    <citation type="submission" date="2024-09" db="EMBL/GenBank/DDBJ databases">
        <authorList>
            <person name="Sun Q."/>
            <person name="Mori K."/>
        </authorList>
    </citation>
    <scope>NUCLEOTIDE SEQUENCE [LARGE SCALE GENOMIC DNA]</scope>
    <source>
        <strain evidence="5 6">NCAIM B.02415</strain>
    </source>
</reference>
<dbReference type="InterPro" id="IPR020841">
    <property type="entry name" value="PKS_Beta-ketoAc_synthase_dom"/>
</dbReference>
<protein>
    <submittedName>
        <fullName evidence="5">Beta-ketoacyl synthase N-terminal-like domain-containing protein</fullName>
    </submittedName>
</protein>
<feature type="domain" description="Ketosynthase family 3 (KS3)" evidence="4">
    <location>
        <begin position="9"/>
        <end position="348"/>
    </location>
</feature>
<dbReference type="Pfam" id="PF00109">
    <property type="entry name" value="ketoacyl-synt"/>
    <property type="match status" value="1"/>
</dbReference>
<accession>A0ABV6L128</accession>
<feature type="non-terminal residue" evidence="5">
    <location>
        <position position="348"/>
    </location>
</feature>
<dbReference type="InterPro" id="IPR016039">
    <property type="entry name" value="Thiolase-like"/>
</dbReference>
<keyword evidence="2" id="KW-0597">Phosphoprotein</keyword>
<dbReference type="PROSITE" id="PS52004">
    <property type="entry name" value="KS3_2"/>
    <property type="match status" value="1"/>
</dbReference>
<dbReference type="PANTHER" id="PTHR43775:SF37">
    <property type="entry name" value="SI:DKEY-61P9.11"/>
    <property type="match status" value="1"/>
</dbReference>
<evidence type="ECO:0000313" key="5">
    <source>
        <dbReference type="EMBL" id="MFC0513433.1"/>
    </source>
</evidence>
<organism evidence="5 6">
    <name type="scientific">Mucilaginibacter angelicae</name>
    <dbReference type="NCBI Taxonomy" id="869718"/>
    <lineage>
        <taxon>Bacteria</taxon>
        <taxon>Pseudomonadati</taxon>
        <taxon>Bacteroidota</taxon>
        <taxon>Sphingobacteriia</taxon>
        <taxon>Sphingobacteriales</taxon>
        <taxon>Sphingobacteriaceae</taxon>
        <taxon>Mucilaginibacter</taxon>
    </lineage>
</organism>
<dbReference type="Proteomes" id="UP001589828">
    <property type="component" value="Unassembled WGS sequence"/>
</dbReference>
<dbReference type="Pfam" id="PF02801">
    <property type="entry name" value="Ketoacyl-synt_C"/>
    <property type="match status" value="1"/>
</dbReference>
<name>A0ABV6L128_9SPHI</name>
<dbReference type="InterPro" id="IPR014030">
    <property type="entry name" value="Ketoacyl_synth_N"/>
</dbReference>
<sequence length="348" mass="37661">MKNNQGYTGMEIAIIGLACRVPGADNWREYWNNLKTSVESIEFLSDDALTSLKADKKLIRQSNFINARAVLKNKEQFDAAFFDYKPIEANLMNPMHRIFHECVWEALEDASCNLKKIKGAVGLFAGGGNDLNWKAYAQLSNQNTEIDELSLDYLSGKDYLTSLLSYKLNLNGPVFSVNTACSTSLVAINLACNSLLLGEAKIAIAGGISIGTSKNTGYLYEEGMVKSSDGHCRAFDQAASGCVGGEGVGIVVLKRLSEALKDNDHIYAIIKGSAVNNDGNNKVGYTAPGVEGQVKCIKNAQKFAGILPESISYIEAHGTGTRLGDPIEVEALNIAFNRDRTHRCAIGS</sequence>
<comment type="caution">
    <text evidence="5">The sequence shown here is derived from an EMBL/GenBank/DDBJ whole genome shotgun (WGS) entry which is preliminary data.</text>
</comment>
<evidence type="ECO:0000259" key="4">
    <source>
        <dbReference type="PROSITE" id="PS52004"/>
    </source>
</evidence>
<dbReference type="EMBL" id="JBHLTS010000008">
    <property type="protein sequence ID" value="MFC0513433.1"/>
    <property type="molecule type" value="Genomic_DNA"/>
</dbReference>
<evidence type="ECO:0000313" key="6">
    <source>
        <dbReference type="Proteomes" id="UP001589828"/>
    </source>
</evidence>
<dbReference type="SMART" id="SM00825">
    <property type="entry name" value="PKS_KS"/>
    <property type="match status" value="1"/>
</dbReference>
<evidence type="ECO:0000256" key="2">
    <source>
        <dbReference type="ARBA" id="ARBA00022553"/>
    </source>
</evidence>
<dbReference type="Gene3D" id="3.40.47.10">
    <property type="match status" value="1"/>
</dbReference>
<dbReference type="PROSITE" id="PS00606">
    <property type="entry name" value="KS3_1"/>
    <property type="match status" value="1"/>
</dbReference>
<dbReference type="InterPro" id="IPR050091">
    <property type="entry name" value="PKS_NRPS_Biosynth_Enz"/>
</dbReference>
<proteinExistence type="predicted"/>
<keyword evidence="1" id="KW-0596">Phosphopantetheine</keyword>
<keyword evidence="3" id="KW-0808">Transferase</keyword>
<dbReference type="RefSeq" id="WP_377021301.1">
    <property type="nucleotide sequence ID" value="NZ_JBHLTS010000008.1"/>
</dbReference>
<evidence type="ECO:0000256" key="3">
    <source>
        <dbReference type="ARBA" id="ARBA00022679"/>
    </source>
</evidence>
<gene>
    <name evidence="5" type="ORF">ACFFGT_04450</name>
</gene>